<dbReference type="PANTHER" id="PTHR12297:SF3">
    <property type="entry name" value="HIG1 DOMAIN FAMILY MEMBER 1A"/>
    <property type="match status" value="1"/>
</dbReference>
<dbReference type="Pfam" id="PF04588">
    <property type="entry name" value="HIG_1_N"/>
    <property type="match status" value="1"/>
</dbReference>
<evidence type="ECO:0000256" key="1">
    <source>
        <dbReference type="ARBA" id="ARBA00004325"/>
    </source>
</evidence>
<keyword evidence="4" id="KW-0496">Mitochondrion</keyword>
<dbReference type="GeneID" id="25031961"/>
<feature type="transmembrane region" description="Helical" evidence="7">
    <location>
        <begin position="43"/>
        <end position="62"/>
    </location>
</feature>
<evidence type="ECO:0000256" key="3">
    <source>
        <dbReference type="ARBA" id="ARBA00022989"/>
    </source>
</evidence>
<dbReference type="Proteomes" id="UP000016088">
    <property type="component" value="Unassembled WGS sequence"/>
</dbReference>
<name>S9RIC9_SCHOY</name>
<dbReference type="InterPro" id="IPR007667">
    <property type="entry name" value="Hypoxia_induced_domain"/>
</dbReference>
<organism evidence="9 10">
    <name type="scientific">Schizosaccharomyces octosporus (strain yFS286)</name>
    <name type="common">Fission yeast</name>
    <name type="synonym">Octosporomyces octosporus</name>
    <dbReference type="NCBI Taxonomy" id="483514"/>
    <lineage>
        <taxon>Eukaryota</taxon>
        <taxon>Fungi</taxon>
        <taxon>Dikarya</taxon>
        <taxon>Ascomycota</taxon>
        <taxon>Taphrinomycotina</taxon>
        <taxon>Schizosaccharomycetes</taxon>
        <taxon>Schizosaccharomycetales</taxon>
        <taxon>Schizosaccharomycetaceae</taxon>
        <taxon>Schizosaccharomyces</taxon>
    </lineage>
</organism>
<dbReference type="GO" id="GO:0031966">
    <property type="term" value="C:mitochondrial membrane"/>
    <property type="evidence" value="ECO:0007669"/>
    <property type="project" value="UniProtKB-SubCell"/>
</dbReference>
<evidence type="ECO:0000259" key="8">
    <source>
        <dbReference type="PROSITE" id="PS51503"/>
    </source>
</evidence>
<protein>
    <submittedName>
        <fullName evidence="9">Hypoxia induced family protein</fullName>
    </submittedName>
</protein>
<proteinExistence type="predicted"/>
<dbReference type="PROSITE" id="PS51503">
    <property type="entry name" value="HIG1"/>
    <property type="match status" value="1"/>
</dbReference>
<reference evidence="9 10" key="1">
    <citation type="journal article" date="2011" name="Science">
        <title>Comparative functional genomics of the fission yeasts.</title>
        <authorList>
            <person name="Rhind N."/>
            <person name="Chen Z."/>
            <person name="Yassour M."/>
            <person name="Thompson D.A."/>
            <person name="Haas B.J."/>
            <person name="Habib N."/>
            <person name="Wapinski I."/>
            <person name="Roy S."/>
            <person name="Lin M.F."/>
            <person name="Heiman D.I."/>
            <person name="Young S.K."/>
            <person name="Furuya K."/>
            <person name="Guo Y."/>
            <person name="Pidoux A."/>
            <person name="Chen H.M."/>
            <person name="Robbertse B."/>
            <person name="Goldberg J.M."/>
            <person name="Aoki K."/>
            <person name="Bayne E.H."/>
            <person name="Berlin A.M."/>
            <person name="Desjardins C.A."/>
            <person name="Dobbs E."/>
            <person name="Dukaj L."/>
            <person name="Fan L."/>
            <person name="FitzGerald M.G."/>
            <person name="French C."/>
            <person name="Gujja S."/>
            <person name="Hansen K."/>
            <person name="Keifenheim D."/>
            <person name="Levin J.Z."/>
            <person name="Mosher R.A."/>
            <person name="Mueller C.A."/>
            <person name="Pfiffner J."/>
            <person name="Priest M."/>
            <person name="Russ C."/>
            <person name="Smialowska A."/>
            <person name="Swoboda P."/>
            <person name="Sykes S.M."/>
            <person name="Vaughn M."/>
            <person name="Vengrova S."/>
            <person name="Yoder R."/>
            <person name="Zeng Q."/>
            <person name="Allshire R."/>
            <person name="Baulcombe D."/>
            <person name="Birren B.W."/>
            <person name="Brown W."/>
            <person name="Ekwall K."/>
            <person name="Kellis M."/>
            <person name="Leatherwood J."/>
            <person name="Levin H."/>
            <person name="Margalit H."/>
            <person name="Martienssen R."/>
            <person name="Nieduszynski C.A."/>
            <person name="Spatafora J.W."/>
            <person name="Friedman N."/>
            <person name="Dalgaard J.Z."/>
            <person name="Baumann P."/>
            <person name="Niki H."/>
            <person name="Regev A."/>
            <person name="Nusbaum C."/>
        </authorList>
    </citation>
    <scope>NUCLEOTIDE SEQUENCE [LARGE SCALE GENOMIC DNA]</scope>
    <source>
        <strain evidence="10">yFS286</strain>
    </source>
</reference>
<evidence type="ECO:0000256" key="7">
    <source>
        <dbReference type="SAM" id="Phobius"/>
    </source>
</evidence>
<evidence type="ECO:0000313" key="10">
    <source>
        <dbReference type="Proteomes" id="UP000016088"/>
    </source>
</evidence>
<feature type="domain" description="HIG1" evidence="8">
    <location>
        <begin position="13"/>
        <end position="106"/>
    </location>
</feature>
<keyword evidence="5 7" id="KW-0472">Membrane</keyword>
<dbReference type="VEuPathDB" id="FungiDB:SOCG_02987"/>
<dbReference type="AlphaFoldDB" id="S9RIC9"/>
<dbReference type="RefSeq" id="XP_013016931.1">
    <property type="nucleotide sequence ID" value="XM_013161477.1"/>
</dbReference>
<dbReference type="OMA" id="FGVLFMN"/>
<feature type="compositionally biased region" description="Polar residues" evidence="6">
    <location>
        <begin position="1"/>
        <end position="13"/>
    </location>
</feature>
<evidence type="ECO:0000256" key="6">
    <source>
        <dbReference type="SAM" id="MobiDB-lite"/>
    </source>
</evidence>
<dbReference type="HOGENOM" id="CLU_2211472_0_0_1"/>
<dbReference type="PANTHER" id="PTHR12297">
    <property type="entry name" value="HYPOXIA-INDUCBILE GENE 1 HIG1 -RELATED"/>
    <property type="match status" value="1"/>
</dbReference>
<dbReference type="eggNOG" id="KOG4431">
    <property type="taxonomic scope" value="Eukaryota"/>
</dbReference>
<accession>S9RIC9</accession>
<keyword evidence="2 7" id="KW-0812">Transmembrane</keyword>
<dbReference type="InterPro" id="IPR050355">
    <property type="entry name" value="RCF1"/>
</dbReference>
<evidence type="ECO:0000313" key="9">
    <source>
        <dbReference type="EMBL" id="EPX73769.1"/>
    </source>
</evidence>
<keyword evidence="10" id="KW-1185">Reference proteome</keyword>
<sequence length="107" mass="11964">MSSNPIEQNQEQAQIELATKPSNQEITMSRSEKLTYVLIHNPLIPLGCVMTVGTFLASGYHLRRGNELKANRFMKYRVLSQGFTLAAVAFGVLFMNPKPKPAPPKPY</sequence>
<keyword evidence="3 7" id="KW-1133">Transmembrane helix</keyword>
<comment type="subcellular location">
    <subcellularLocation>
        <location evidence="1">Mitochondrion membrane</location>
    </subcellularLocation>
</comment>
<evidence type="ECO:0000256" key="5">
    <source>
        <dbReference type="ARBA" id="ARBA00023136"/>
    </source>
</evidence>
<feature type="transmembrane region" description="Helical" evidence="7">
    <location>
        <begin position="74"/>
        <end position="95"/>
    </location>
</feature>
<dbReference type="EMBL" id="KE503206">
    <property type="protein sequence ID" value="EPX73769.1"/>
    <property type="molecule type" value="Genomic_DNA"/>
</dbReference>
<feature type="region of interest" description="Disordered" evidence="6">
    <location>
        <begin position="1"/>
        <end position="24"/>
    </location>
</feature>
<gene>
    <name evidence="9" type="ORF">SOCG_02987</name>
</gene>
<evidence type="ECO:0000256" key="4">
    <source>
        <dbReference type="ARBA" id="ARBA00023128"/>
    </source>
</evidence>
<evidence type="ECO:0000256" key="2">
    <source>
        <dbReference type="ARBA" id="ARBA00022692"/>
    </source>
</evidence>
<dbReference type="OrthoDB" id="6604018at2759"/>
<dbReference type="GO" id="GO:0097250">
    <property type="term" value="P:mitochondrial respirasome assembly"/>
    <property type="evidence" value="ECO:0007669"/>
    <property type="project" value="TreeGrafter"/>
</dbReference>
<dbReference type="Gene3D" id="6.10.140.1320">
    <property type="match status" value="1"/>
</dbReference>